<keyword evidence="2" id="KW-0418">Kinase</keyword>
<proteinExistence type="predicted"/>
<dbReference type="InterPro" id="IPR002575">
    <property type="entry name" value="Aminoglycoside_PTrfase"/>
</dbReference>
<dbReference type="EMBL" id="SGWY01000004">
    <property type="protein sequence ID" value="RZS63529.1"/>
    <property type="molecule type" value="Genomic_DNA"/>
</dbReference>
<gene>
    <name evidence="2" type="ORF">EV187_3435</name>
</gene>
<dbReference type="Proteomes" id="UP000293289">
    <property type="component" value="Unassembled WGS sequence"/>
</dbReference>
<keyword evidence="3" id="KW-1185">Reference proteome</keyword>
<dbReference type="InterPro" id="IPR051678">
    <property type="entry name" value="AGP_Transferase"/>
</dbReference>
<comment type="caution">
    <text evidence="2">The sequence shown here is derived from an EMBL/GenBank/DDBJ whole genome shotgun (WGS) entry which is preliminary data.</text>
</comment>
<organism evidence="2 3">
    <name type="scientific">Agromyces ramosus</name>
    <dbReference type="NCBI Taxonomy" id="33879"/>
    <lineage>
        <taxon>Bacteria</taxon>
        <taxon>Bacillati</taxon>
        <taxon>Actinomycetota</taxon>
        <taxon>Actinomycetes</taxon>
        <taxon>Micrococcales</taxon>
        <taxon>Microbacteriaceae</taxon>
        <taxon>Agromyces</taxon>
    </lineage>
</organism>
<protein>
    <submittedName>
        <fullName evidence="2">Aminoglycoside phosphotransferase (APT) family kinase protein</fullName>
    </submittedName>
</protein>
<reference evidence="2 3" key="1">
    <citation type="submission" date="2019-02" db="EMBL/GenBank/DDBJ databases">
        <title>Genomic Encyclopedia of Type Strains, Phase IV (KMG-IV): sequencing the most valuable type-strain genomes for metagenomic binning, comparative biology and taxonomic classification.</title>
        <authorList>
            <person name="Goeker M."/>
        </authorList>
    </citation>
    <scope>NUCLEOTIDE SEQUENCE [LARGE SCALE GENOMIC DNA]</scope>
    <source>
        <strain evidence="2 3">DSM 43045</strain>
    </source>
</reference>
<dbReference type="Gene3D" id="3.90.1200.10">
    <property type="match status" value="1"/>
</dbReference>
<sequence length="297" mass="31807">MTDAPPADFHVDEALAARLVATQHPDLAGPVRLVAHGWDNAIFRLGDRYSVRMPRRRAAVGLVRNEQRWLPELAPRLPVAVPAPVRNGRPAPELGYDVPWSIVPWFDGASALAFDAETRGVAVNAMADFVAELAATPAPADAPANAFRGVPLLHRDEAVRARLAGGRVPEAAALLGVWERATSARAWTGPSVWLHGDLHPANLLLAPSGALVAVIDFGDITAGDPATDLATAWLTFDPHSRRVFRSELEARRGVDEATWDRARGWALLIASAVVEVAGTTGDFGSVASYVLEQVQLD</sequence>
<dbReference type="GO" id="GO:0016301">
    <property type="term" value="F:kinase activity"/>
    <property type="evidence" value="ECO:0007669"/>
    <property type="project" value="UniProtKB-KW"/>
</dbReference>
<dbReference type="PANTHER" id="PTHR21310:SF42">
    <property type="entry name" value="BIFUNCTIONAL AAC_APH"/>
    <property type="match status" value="1"/>
</dbReference>
<dbReference type="SUPFAM" id="SSF56112">
    <property type="entry name" value="Protein kinase-like (PK-like)"/>
    <property type="match status" value="1"/>
</dbReference>
<dbReference type="RefSeq" id="WP_130354278.1">
    <property type="nucleotide sequence ID" value="NZ_SGWY01000004.1"/>
</dbReference>
<dbReference type="Gene3D" id="3.30.200.20">
    <property type="entry name" value="Phosphorylase Kinase, domain 1"/>
    <property type="match status" value="1"/>
</dbReference>
<feature type="domain" description="Aminoglycoside phosphotransferase" evidence="1">
    <location>
        <begin position="31"/>
        <end position="265"/>
    </location>
</feature>
<dbReference type="CDD" id="cd05155">
    <property type="entry name" value="APH_ChoK_like_1"/>
    <property type="match status" value="1"/>
</dbReference>
<dbReference type="Pfam" id="PF01636">
    <property type="entry name" value="APH"/>
    <property type="match status" value="1"/>
</dbReference>
<dbReference type="AlphaFoldDB" id="A0A4Q7MB87"/>
<dbReference type="OrthoDB" id="9797603at2"/>
<dbReference type="InterPro" id="IPR011009">
    <property type="entry name" value="Kinase-like_dom_sf"/>
</dbReference>
<dbReference type="PANTHER" id="PTHR21310">
    <property type="entry name" value="AMINOGLYCOSIDE PHOSPHOTRANSFERASE-RELATED-RELATED"/>
    <property type="match status" value="1"/>
</dbReference>
<evidence type="ECO:0000259" key="1">
    <source>
        <dbReference type="Pfam" id="PF01636"/>
    </source>
</evidence>
<evidence type="ECO:0000313" key="2">
    <source>
        <dbReference type="EMBL" id="RZS63529.1"/>
    </source>
</evidence>
<evidence type="ECO:0000313" key="3">
    <source>
        <dbReference type="Proteomes" id="UP000293289"/>
    </source>
</evidence>
<keyword evidence="2" id="KW-0808">Transferase</keyword>
<name>A0A4Q7MB87_9MICO</name>
<accession>A0A4Q7MB87</accession>